<keyword evidence="2" id="KW-1185">Reference proteome</keyword>
<dbReference type="Proteomes" id="UP000825051">
    <property type="component" value="Chromosome"/>
</dbReference>
<dbReference type="KEGG" id="ole:K0B96_04675"/>
<proteinExistence type="predicted"/>
<reference evidence="1" key="1">
    <citation type="submission" date="2021-08" db="EMBL/GenBank/DDBJ databases">
        <title>Genome of a novel bacterium of the phylum Verrucomicrobia, Oleiharenicola sp. KSB-15.</title>
        <authorList>
            <person name="Chung J.-H."/>
            <person name="Ahn J.-H."/>
            <person name="Yoon Y."/>
            <person name="Kim D.-Y."/>
            <person name="An S.-H."/>
            <person name="Park I."/>
            <person name="Yeon J."/>
        </authorList>
    </citation>
    <scope>NUCLEOTIDE SEQUENCE</scope>
    <source>
        <strain evidence="1">KSB-15</strain>
    </source>
</reference>
<dbReference type="Gene3D" id="3.40.50.11350">
    <property type="match status" value="1"/>
</dbReference>
<organism evidence="1 2">
    <name type="scientific">Horticoccus luteus</name>
    <dbReference type="NCBI Taxonomy" id="2862869"/>
    <lineage>
        <taxon>Bacteria</taxon>
        <taxon>Pseudomonadati</taxon>
        <taxon>Verrucomicrobiota</taxon>
        <taxon>Opitutia</taxon>
        <taxon>Opitutales</taxon>
        <taxon>Opitutaceae</taxon>
        <taxon>Horticoccus</taxon>
    </lineage>
</organism>
<gene>
    <name evidence="1" type="ORF">K0B96_04675</name>
</gene>
<name>A0A8F9TXP7_9BACT</name>
<accession>A0A8F9TXP7</accession>
<protein>
    <submittedName>
        <fullName evidence="1">Uncharacterized protein</fullName>
    </submittedName>
</protein>
<dbReference type="RefSeq" id="WP_220164370.1">
    <property type="nucleotide sequence ID" value="NZ_CP080507.1"/>
</dbReference>
<sequence>MSAATVSLSPTHLLARARIALGRRREIARLSRVHHANEKALATAPGVLPVRINAPAGGLGAHFNMAVLVLTACHERGLRPKFRFTTPHYGRPDGSYDWLAELYRQPTDLDVPPGAPEFVLTQWNDVPPSLRRARAWERAELAAFLHAHFTLAPALSATLEDYHARFMGGEPTLGLHFRGSDKHTEADPVTPAAMLEAAAALLETGSFDRVFFATDSLSFVSAIGSEFHGRPVASAPDVLRSGDLTGVHFMNHGNPVTKARQALLDALLLGRCQHLLKTESSLSQWTTLLHPSLPVTQLNRRRTSPAWAAWFPVPMFAEGTPRGA</sequence>
<dbReference type="AlphaFoldDB" id="A0A8F9TXP7"/>
<evidence type="ECO:0000313" key="2">
    <source>
        <dbReference type="Proteomes" id="UP000825051"/>
    </source>
</evidence>
<dbReference type="EMBL" id="CP080507">
    <property type="protein sequence ID" value="QYM79917.1"/>
    <property type="molecule type" value="Genomic_DNA"/>
</dbReference>
<evidence type="ECO:0000313" key="1">
    <source>
        <dbReference type="EMBL" id="QYM79917.1"/>
    </source>
</evidence>